<organism evidence="1 2">
    <name type="scientific">Elysia crispata</name>
    <name type="common">lettuce slug</name>
    <dbReference type="NCBI Taxonomy" id="231223"/>
    <lineage>
        <taxon>Eukaryota</taxon>
        <taxon>Metazoa</taxon>
        <taxon>Spiralia</taxon>
        <taxon>Lophotrochozoa</taxon>
        <taxon>Mollusca</taxon>
        <taxon>Gastropoda</taxon>
        <taxon>Heterobranchia</taxon>
        <taxon>Euthyneura</taxon>
        <taxon>Panpulmonata</taxon>
        <taxon>Sacoglossa</taxon>
        <taxon>Placobranchoidea</taxon>
        <taxon>Plakobranchidae</taxon>
        <taxon>Elysia</taxon>
    </lineage>
</organism>
<name>A0AAE1DXJ2_9GAST</name>
<evidence type="ECO:0000313" key="1">
    <source>
        <dbReference type="EMBL" id="KAK3786689.1"/>
    </source>
</evidence>
<dbReference type="EMBL" id="JAWDGP010001949">
    <property type="protein sequence ID" value="KAK3786689.1"/>
    <property type="molecule type" value="Genomic_DNA"/>
</dbReference>
<protein>
    <submittedName>
        <fullName evidence="1">Uncharacterized protein</fullName>
    </submittedName>
</protein>
<sequence length="130" mass="14904">MEKHPTPGSSLVMVNMEVNPRKIAQSVDRKWHYLIFQKRFHLETSVDCRDSTFFPPALALVFRASNFLFKRVPSGHRIYRLNLKQQSRLGYSVNSNYEYLLVSACVALCGCPGPGTPGILQNQKLQHVRR</sequence>
<dbReference type="Proteomes" id="UP001283361">
    <property type="component" value="Unassembled WGS sequence"/>
</dbReference>
<evidence type="ECO:0000313" key="2">
    <source>
        <dbReference type="Proteomes" id="UP001283361"/>
    </source>
</evidence>
<gene>
    <name evidence="1" type="ORF">RRG08_032848</name>
</gene>
<dbReference type="AlphaFoldDB" id="A0AAE1DXJ2"/>
<reference evidence="1" key="1">
    <citation type="journal article" date="2023" name="G3 (Bethesda)">
        <title>A reference genome for the long-term kleptoplast-retaining sea slug Elysia crispata morphotype clarki.</title>
        <authorList>
            <person name="Eastman K.E."/>
            <person name="Pendleton A.L."/>
            <person name="Shaikh M.A."/>
            <person name="Suttiyut T."/>
            <person name="Ogas R."/>
            <person name="Tomko P."/>
            <person name="Gavelis G."/>
            <person name="Widhalm J.R."/>
            <person name="Wisecaver J.H."/>
        </authorList>
    </citation>
    <scope>NUCLEOTIDE SEQUENCE</scope>
    <source>
        <strain evidence="1">ECLA1</strain>
    </source>
</reference>
<proteinExistence type="predicted"/>
<comment type="caution">
    <text evidence="1">The sequence shown here is derived from an EMBL/GenBank/DDBJ whole genome shotgun (WGS) entry which is preliminary data.</text>
</comment>
<keyword evidence="2" id="KW-1185">Reference proteome</keyword>
<accession>A0AAE1DXJ2</accession>